<dbReference type="GO" id="GO:0006281">
    <property type="term" value="P:DNA repair"/>
    <property type="evidence" value="ECO:0007669"/>
    <property type="project" value="TreeGrafter"/>
</dbReference>
<dbReference type="GO" id="GO:0005829">
    <property type="term" value="C:cytosol"/>
    <property type="evidence" value="ECO:0007669"/>
    <property type="project" value="TreeGrafter"/>
</dbReference>
<dbReference type="AlphaFoldDB" id="A0A1H0EB23"/>
<dbReference type="SUPFAM" id="SSF56784">
    <property type="entry name" value="HAD-like"/>
    <property type="match status" value="1"/>
</dbReference>
<dbReference type="InterPro" id="IPR050155">
    <property type="entry name" value="HAD-like_hydrolase_sf"/>
</dbReference>
<dbReference type="PANTHER" id="PTHR43434">
    <property type="entry name" value="PHOSPHOGLYCOLATE PHOSPHATASE"/>
    <property type="match status" value="1"/>
</dbReference>
<dbReference type="InterPro" id="IPR023198">
    <property type="entry name" value="PGP-like_dom2"/>
</dbReference>
<evidence type="ECO:0000256" key="1">
    <source>
        <dbReference type="SAM" id="MobiDB-lite"/>
    </source>
</evidence>
<organism evidence="2 3">
    <name type="scientific">Streptomyces wuyuanensis</name>
    <dbReference type="NCBI Taxonomy" id="1196353"/>
    <lineage>
        <taxon>Bacteria</taxon>
        <taxon>Bacillati</taxon>
        <taxon>Actinomycetota</taxon>
        <taxon>Actinomycetes</taxon>
        <taxon>Kitasatosporales</taxon>
        <taxon>Streptomycetaceae</taxon>
        <taxon>Streptomyces</taxon>
    </lineage>
</organism>
<dbReference type="Proteomes" id="UP000199063">
    <property type="component" value="Unassembled WGS sequence"/>
</dbReference>
<accession>A0A1H0EB23</accession>
<dbReference type="GO" id="GO:0008967">
    <property type="term" value="F:phosphoglycolate phosphatase activity"/>
    <property type="evidence" value="ECO:0007669"/>
    <property type="project" value="TreeGrafter"/>
</dbReference>
<evidence type="ECO:0000313" key="3">
    <source>
        <dbReference type="Proteomes" id="UP000199063"/>
    </source>
</evidence>
<dbReference type="InterPro" id="IPR036412">
    <property type="entry name" value="HAD-like_sf"/>
</dbReference>
<feature type="compositionally biased region" description="Low complexity" evidence="1">
    <location>
        <begin position="25"/>
        <end position="41"/>
    </location>
</feature>
<name>A0A1H0EB23_9ACTN</name>
<dbReference type="SFLD" id="SFLDS00003">
    <property type="entry name" value="Haloacid_Dehalogenase"/>
    <property type="match status" value="1"/>
</dbReference>
<dbReference type="Gene3D" id="3.40.50.1000">
    <property type="entry name" value="HAD superfamily/HAD-like"/>
    <property type="match status" value="1"/>
</dbReference>
<evidence type="ECO:0000313" key="2">
    <source>
        <dbReference type="EMBL" id="SDN79483.1"/>
    </source>
</evidence>
<dbReference type="PANTHER" id="PTHR43434:SF1">
    <property type="entry name" value="PHOSPHOGLYCOLATE PHOSPHATASE"/>
    <property type="match status" value="1"/>
</dbReference>
<sequence>MSCSGTGCRRFPASSTETGHAPGTPVRGEPGAPARGAPALGAPAVPGAPVLSALSVPTHTDGCRTRAVAFPAMGKHSAHVVWDWNGTLLDDIHTVIEATNASFAEIGLGPITLERYRELYCVPVPRFYERLMGRMPTDEEWAAMDAVFHKHYWRLAEACLLTAGAAELLAERQTAGRTQSLLSLAPHEHLIPIVRRHGIEERFVRVDGRVGASHAGKAEHMVRHLAAMAHVPPERIVVVGDAADDAVAAAHVGAKAVLYTGGSHSRASLRATGVPVVDSLAEAVEVAEELVG</sequence>
<dbReference type="Pfam" id="PF00702">
    <property type="entry name" value="Hydrolase"/>
    <property type="match status" value="1"/>
</dbReference>
<feature type="region of interest" description="Disordered" evidence="1">
    <location>
        <begin position="1"/>
        <end position="41"/>
    </location>
</feature>
<keyword evidence="3" id="KW-1185">Reference proteome</keyword>
<gene>
    <name evidence="2" type="ORF">SAMN05444921_1422</name>
</gene>
<dbReference type="STRING" id="1196353.SAMN05444921_1422"/>
<dbReference type="Gene3D" id="1.10.150.240">
    <property type="entry name" value="Putative phosphatase, domain 2"/>
    <property type="match status" value="1"/>
</dbReference>
<dbReference type="EMBL" id="FNHI01000042">
    <property type="protein sequence ID" value="SDN79483.1"/>
    <property type="molecule type" value="Genomic_DNA"/>
</dbReference>
<proteinExistence type="predicted"/>
<dbReference type="InterPro" id="IPR023214">
    <property type="entry name" value="HAD_sf"/>
</dbReference>
<protein>
    <submittedName>
        <fullName evidence="2">Phosphoglycolate phosphatase, HAD superfamily</fullName>
    </submittedName>
</protein>
<reference evidence="3" key="1">
    <citation type="submission" date="2016-10" db="EMBL/GenBank/DDBJ databases">
        <authorList>
            <person name="Varghese N."/>
            <person name="Submissions S."/>
        </authorList>
    </citation>
    <scope>NUCLEOTIDE SEQUENCE [LARGE SCALE GENOMIC DNA]</scope>
    <source>
        <strain evidence="3">CGMCC 4.7042</strain>
    </source>
</reference>
<dbReference type="SFLD" id="SFLDG01129">
    <property type="entry name" value="C1.5:_HAD__Beta-PGM__Phosphata"/>
    <property type="match status" value="1"/>
</dbReference>